<dbReference type="GO" id="GO:0005634">
    <property type="term" value="C:nucleus"/>
    <property type="evidence" value="ECO:0007669"/>
    <property type="project" value="TreeGrafter"/>
</dbReference>
<dbReference type="Proteomes" id="UP000582016">
    <property type="component" value="Unassembled WGS sequence"/>
</dbReference>
<evidence type="ECO:0000256" key="1">
    <source>
        <dbReference type="SAM" id="MobiDB-lite"/>
    </source>
</evidence>
<proteinExistence type="predicted"/>
<evidence type="ECO:0000313" key="3">
    <source>
        <dbReference type="Proteomes" id="UP000582016"/>
    </source>
</evidence>
<protein>
    <submittedName>
        <fullName evidence="2">C6 transcription factor</fullName>
    </submittedName>
</protein>
<reference evidence="2 3" key="1">
    <citation type="submission" date="2020-05" db="EMBL/GenBank/DDBJ databases">
        <title>Identification and distribution of gene clusters putatively required for synthesis of sphingolipid metabolism inhibitors in phylogenetically diverse species of the filamentous fungus Fusarium.</title>
        <authorList>
            <person name="Kim H.-S."/>
            <person name="Busman M."/>
            <person name="Brown D.W."/>
            <person name="Divon H."/>
            <person name="Uhlig S."/>
            <person name="Proctor R.H."/>
        </authorList>
    </citation>
    <scope>NUCLEOTIDE SEQUENCE [LARGE SCALE GENOMIC DNA]</scope>
    <source>
        <strain evidence="2 3">NRRL 13617</strain>
    </source>
</reference>
<feature type="region of interest" description="Disordered" evidence="1">
    <location>
        <begin position="104"/>
        <end position="123"/>
    </location>
</feature>
<feature type="compositionally biased region" description="Low complexity" evidence="1">
    <location>
        <begin position="296"/>
        <end position="305"/>
    </location>
</feature>
<dbReference type="InterPro" id="IPR052780">
    <property type="entry name" value="AAA_Catabolism_Regulators"/>
</dbReference>
<accession>A0A8H5NK18</accession>
<dbReference type="AlphaFoldDB" id="A0A8H5NK18"/>
<dbReference type="EMBL" id="JAAOAQ010000084">
    <property type="protein sequence ID" value="KAF5568404.1"/>
    <property type="molecule type" value="Genomic_DNA"/>
</dbReference>
<gene>
    <name evidence="2" type="ORF">FPHYL_2788</name>
</gene>
<comment type="caution">
    <text evidence="2">The sequence shown here is derived from an EMBL/GenBank/DDBJ whole genome shotgun (WGS) entry which is preliminary data.</text>
</comment>
<dbReference type="PANTHER" id="PTHR31644">
    <property type="entry name" value="TRANSCRIPTIONAL ACTIVATOR ARO80-RELATED"/>
    <property type="match status" value="1"/>
</dbReference>
<dbReference type="PANTHER" id="PTHR31644:SF3">
    <property type="entry name" value="ZN(II)2CYS6 TRANSCRIPTION FACTOR (EUROFUNG)"/>
    <property type="match status" value="1"/>
</dbReference>
<keyword evidence="3" id="KW-1185">Reference proteome</keyword>
<organism evidence="2 3">
    <name type="scientific">Fusarium phyllophilum</name>
    <dbReference type="NCBI Taxonomy" id="47803"/>
    <lineage>
        <taxon>Eukaryota</taxon>
        <taxon>Fungi</taxon>
        <taxon>Dikarya</taxon>
        <taxon>Ascomycota</taxon>
        <taxon>Pezizomycotina</taxon>
        <taxon>Sordariomycetes</taxon>
        <taxon>Hypocreomycetidae</taxon>
        <taxon>Hypocreales</taxon>
        <taxon>Nectriaceae</taxon>
        <taxon>Fusarium</taxon>
        <taxon>Fusarium fujikuroi species complex</taxon>
    </lineage>
</organism>
<dbReference type="OrthoDB" id="2262349at2759"/>
<dbReference type="GO" id="GO:0000981">
    <property type="term" value="F:DNA-binding transcription factor activity, RNA polymerase II-specific"/>
    <property type="evidence" value="ECO:0007669"/>
    <property type="project" value="TreeGrafter"/>
</dbReference>
<feature type="region of interest" description="Disordered" evidence="1">
    <location>
        <begin position="291"/>
        <end position="313"/>
    </location>
</feature>
<evidence type="ECO:0000313" key="2">
    <source>
        <dbReference type="EMBL" id="KAF5568404.1"/>
    </source>
</evidence>
<dbReference type="GO" id="GO:0009074">
    <property type="term" value="P:aromatic amino acid family catabolic process"/>
    <property type="evidence" value="ECO:0007669"/>
    <property type="project" value="TreeGrafter"/>
</dbReference>
<sequence>MPLPGPKTFMDIPKAMPAQQLDQISSFDDVDLSGLNESTLLHQESPGQTTAVSAALDRVVSGSQESCTEGGCKSIALTSSVLKTSVSRCNDVLDILFAAAQVEPETSTSQPSGSGHDSSDSCWAPSTQTNQDVMLNNGLSVQSIRITSSAPKQIRSVWKKCRFVRTGLLSVEEAVALVDSFFIDMLPHAPTLDGFYADHANHHQLVVYEPFLCCVILTLSSRYHFFPTAGGRARSDLIHHALWEACQQLLMQLMLGQERSSISRIRTPGSIEALLLLIEWHPQALHLPDFDELDSDTSTTSSNPTHGSEPATETRTVAKWLATIISSSRQSHRMAGMLLGCAVALANELGIFQPPADDSVADKSSREQYLIMRRTSLAKLVYVYQQHTSARIGFTPTPSENFPHVISMVPSSPAAGLIADDREWHTLLAARVELAQIVRSVVDVVLPSSLVTSELIRSGRYVGMLDHFDALFTSWKNSHLDGQGKYRDESVHPVLAQELILREQVSRQYFREILNAEYYTIIMGTFSLAIQAVVDRALSDKPGPSRPIHLIVPPTDYRFIEAMVDGCLEIFKIVIRLEEAGQLAFAPESLFVRVTMASVFLMKALGLGMKKSKLDHSLSTLAQAISGLERNKPDDLHFGYQYVKLLDVCMANLQASFLPSMGLQPEQEQLNGCESELMVGTSTLDFASIGGLDNCSDLSWFDALTNPFLDPLERTETCGYDSLDHDLFSF</sequence>
<dbReference type="CDD" id="cd12148">
    <property type="entry name" value="fungal_TF_MHR"/>
    <property type="match status" value="1"/>
</dbReference>
<dbReference type="GO" id="GO:0045944">
    <property type="term" value="P:positive regulation of transcription by RNA polymerase II"/>
    <property type="evidence" value="ECO:0007669"/>
    <property type="project" value="TreeGrafter"/>
</dbReference>
<name>A0A8H5NK18_9HYPO</name>